<dbReference type="PROSITE" id="PS50089">
    <property type="entry name" value="ZF_RING_2"/>
    <property type="match status" value="1"/>
</dbReference>
<dbReference type="PROSITE" id="PS51192">
    <property type="entry name" value="HELICASE_ATP_BIND_1"/>
    <property type="match status" value="1"/>
</dbReference>
<protein>
    <recommendedName>
        <fullName evidence="18">SNF2 family helicase</fullName>
    </recommendedName>
</protein>
<feature type="domain" description="RING-type" evidence="13">
    <location>
        <begin position="705"/>
        <end position="743"/>
    </location>
</feature>
<dbReference type="Gene3D" id="3.30.40.10">
    <property type="entry name" value="Zinc/RING finger domain, C3HC4 (zinc finger)"/>
    <property type="match status" value="1"/>
</dbReference>
<dbReference type="InterPro" id="IPR001650">
    <property type="entry name" value="Helicase_C-like"/>
</dbReference>
<accession>A0A6G1IB02</accession>
<dbReference type="SMART" id="SM00490">
    <property type="entry name" value="HELICc"/>
    <property type="match status" value="1"/>
</dbReference>
<evidence type="ECO:0000313" key="17">
    <source>
        <dbReference type="Proteomes" id="UP000799640"/>
    </source>
</evidence>
<evidence type="ECO:0000313" key="16">
    <source>
        <dbReference type="EMBL" id="KAF2405452.1"/>
    </source>
</evidence>
<dbReference type="GO" id="GO:0006281">
    <property type="term" value="P:DNA repair"/>
    <property type="evidence" value="ECO:0007669"/>
    <property type="project" value="TreeGrafter"/>
</dbReference>
<evidence type="ECO:0008006" key="18">
    <source>
        <dbReference type="Google" id="ProtNLM"/>
    </source>
</evidence>
<dbReference type="Gene3D" id="3.30.70.2330">
    <property type="match status" value="1"/>
</dbReference>
<dbReference type="PANTHER" id="PTHR45626">
    <property type="entry name" value="TRANSCRIPTION TERMINATION FACTOR 2-RELATED"/>
    <property type="match status" value="1"/>
</dbReference>
<keyword evidence="5 11" id="KW-0863">Zinc-finger</keyword>
<evidence type="ECO:0000259" key="13">
    <source>
        <dbReference type="PROSITE" id="PS50089"/>
    </source>
</evidence>
<dbReference type="Proteomes" id="UP000799640">
    <property type="component" value="Unassembled WGS sequence"/>
</dbReference>
<keyword evidence="8" id="KW-0862">Zinc</keyword>
<dbReference type="AlphaFoldDB" id="A0A6G1IB02"/>
<dbReference type="Pfam" id="PF08797">
    <property type="entry name" value="HIRAN"/>
    <property type="match status" value="1"/>
</dbReference>
<dbReference type="GO" id="GO:0005634">
    <property type="term" value="C:nucleus"/>
    <property type="evidence" value="ECO:0007669"/>
    <property type="project" value="UniProtKB-SubCell"/>
</dbReference>
<reference evidence="16" key="1">
    <citation type="journal article" date="2020" name="Stud. Mycol.">
        <title>101 Dothideomycetes genomes: a test case for predicting lifestyles and emergence of pathogens.</title>
        <authorList>
            <person name="Haridas S."/>
            <person name="Albert R."/>
            <person name="Binder M."/>
            <person name="Bloem J."/>
            <person name="Labutti K."/>
            <person name="Salamov A."/>
            <person name="Andreopoulos B."/>
            <person name="Baker S."/>
            <person name="Barry K."/>
            <person name="Bills G."/>
            <person name="Bluhm B."/>
            <person name="Cannon C."/>
            <person name="Castanera R."/>
            <person name="Culley D."/>
            <person name="Daum C."/>
            <person name="Ezra D."/>
            <person name="Gonzalez J."/>
            <person name="Henrissat B."/>
            <person name="Kuo A."/>
            <person name="Liang C."/>
            <person name="Lipzen A."/>
            <person name="Lutzoni F."/>
            <person name="Magnuson J."/>
            <person name="Mondo S."/>
            <person name="Nolan M."/>
            <person name="Ohm R."/>
            <person name="Pangilinan J."/>
            <person name="Park H.-J."/>
            <person name="Ramirez L."/>
            <person name="Alfaro M."/>
            <person name="Sun H."/>
            <person name="Tritt A."/>
            <person name="Yoshinaga Y."/>
            <person name="Zwiers L.-H."/>
            <person name="Turgeon B."/>
            <person name="Goodwin S."/>
            <person name="Spatafora J."/>
            <person name="Crous P."/>
            <person name="Grigoriev I."/>
        </authorList>
    </citation>
    <scope>NUCLEOTIDE SEQUENCE</scope>
    <source>
        <strain evidence="16">CBS 262.69</strain>
    </source>
</reference>
<feature type="compositionally biased region" description="Low complexity" evidence="12">
    <location>
        <begin position="43"/>
        <end position="59"/>
    </location>
</feature>
<evidence type="ECO:0000256" key="7">
    <source>
        <dbReference type="ARBA" id="ARBA00022806"/>
    </source>
</evidence>
<dbReference type="GO" id="GO:0003676">
    <property type="term" value="F:nucleic acid binding"/>
    <property type="evidence" value="ECO:0007669"/>
    <property type="project" value="InterPro"/>
</dbReference>
<dbReference type="InterPro" id="IPR038718">
    <property type="entry name" value="SNF2-like_sf"/>
</dbReference>
<gene>
    <name evidence="16" type="ORF">EJ06DRAFT_552841</name>
</gene>
<feature type="domain" description="Helicase C-terminal" evidence="15">
    <location>
        <begin position="774"/>
        <end position="941"/>
    </location>
</feature>
<dbReference type="Gene3D" id="3.40.50.10810">
    <property type="entry name" value="Tandem AAA-ATPase domain"/>
    <property type="match status" value="1"/>
</dbReference>
<evidence type="ECO:0000256" key="2">
    <source>
        <dbReference type="ARBA" id="ARBA00007025"/>
    </source>
</evidence>
<sequence length="946" mass="106327">MSKASAKRPHEVECIDLTSDDPPSSRPTKTPRVHSDNSFDIDQTSQQQFPASSSQQPFSTPFRQAADYRNSYYQHQIGLTPGNPFEIDDDDDYDVTATGQNLDRSSYGELDTLIVGCRYYPAQVQTGERLQAIREPSNQHDRNSIRVDNFAGQIVGHLDRRTTGILAPYLDSKGIALEITARGVKRVFDCPITIFVKGPYDMSTYSEFCKDAARIGTAKFRHAAQPPQPVQPPMYRQSEWYDANGGPGASTFPGLSTMMDLTHSPQPVPHSLEDIMRESERFNPRSVVLVTEELAIKEEELAKMPKAQQPKALKLTLLPYQLQGLQWLLDKENPVLSPRGSSQSVQLWHRLRKNSSLFEHKATFETSPNPYLASGGILADDMGLGKTVQIIALLVADKTVLSSELSGATLIMAPLSVMSNWSGQIKQHLKSGSALKVLTWHGANKIKLTPSVVAEYDVVITTYESMSAEYWSVRVNDQPAPVPRPSGLFSIKWRRLVLDEGHNIRNPGAKKSIAACHLIALSRWVLTGTPIINSLKDLYSITKFLGLSGGLNVFELFNNTLIRPVHAGHTKAYRLLQDLMQSICLRRKKDMSFIDLRLPECKEYVHHIDFKKSEREKYDALSAQAKTTLELFKNATGTEAQKQYRCLLEILLRMRQMCNHHLLLGEERLKNLEEFMVGGTVNLTPENVGTLQTMLQLSIDSRDDCPICMDTYKDPIITKCTHVFCYGCIEKAIDPSHKCPLCRAELVGAQDFVRPAEEEEDKEEEIDTDEHSSKTKALMTILDASRHLENTKTVVFSQWTSFLDIAQGHIHRAGFEFTRIDGKMNPAQRDAAMERLANDPDCTILLASLSVCSVGLNLVAANQVILVDSWWAPAIEDQAIDRVHRLGQTRETTVFRLVIENTVEDHVLEIQEQKRKLMALAFAEKEAKRGQTRTARLADIERLLRT</sequence>
<evidence type="ECO:0000256" key="5">
    <source>
        <dbReference type="ARBA" id="ARBA00022771"/>
    </source>
</evidence>
<keyword evidence="7" id="KW-0347">Helicase</keyword>
<evidence type="ECO:0000256" key="10">
    <source>
        <dbReference type="ARBA" id="ARBA00023242"/>
    </source>
</evidence>
<dbReference type="GO" id="GO:0004386">
    <property type="term" value="F:helicase activity"/>
    <property type="evidence" value="ECO:0007669"/>
    <property type="project" value="UniProtKB-KW"/>
</dbReference>
<dbReference type="InterPro" id="IPR000330">
    <property type="entry name" value="SNF2_N"/>
</dbReference>
<dbReference type="InterPro" id="IPR001841">
    <property type="entry name" value="Znf_RING"/>
</dbReference>
<evidence type="ECO:0000259" key="15">
    <source>
        <dbReference type="PROSITE" id="PS51194"/>
    </source>
</evidence>
<proteinExistence type="inferred from homology"/>
<feature type="region of interest" description="Disordered" evidence="12">
    <location>
        <begin position="1"/>
        <end position="59"/>
    </location>
</feature>
<keyword evidence="10" id="KW-0539">Nucleus</keyword>
<dbReference type="InterPro" id="IPR027417">
    <property type="entry name" value="P-loop_NTPase"/>
</dbReference>
<comment type="subcellular location">
    <subcellularLocation>
        <location evidence="1">Nucleus</location>
    </subcellularLocation>
</comment>
<dbReference type="PROSITE" id="PS00518">
    <property type="entry name" value="ZF_RING_1"/>
    <property type="match status" value="1"/>
</dbReference>
<evidence type="ECO:0000256" key="8">
    <source>
        <dbReference type="ARBA" id="ARBA00022833"/>
    </source>
</evidence>
<dbReference type="CDD" id="cd18793">
    <property type="entry name" value="SF2_C_SNF"/>
    <property type="match status" value="1"/>
</dbReference>
<evidence type="ECO:0000256" key="12">
    <source>
        <dbReference type="SAM" id="MobiDB-lite"/>
    </source>
</evidence>
<dbReference type="InterPro" id="IPR014905">
    <property type="entry name" value="HIRAN"/>
</dbReference>
<keyword evidence="9" id="KW-0067">ATP-binding</keyword>
<dbReference type="Pfam" id="PF00271">
    <property type="entry name" value="Helicase_C"/>
    <property type="match status" value="1"/>
</dbReference>
<dbReference type="SUPFAM" id="SSF52540">
    <property type="entry name" value="P-loop containing nucleoside triphosphate hydrolases"/>
    <property type="match status" value="2"/>
</dbReference>
<dbReference type="GO" id="GO:0016818">
    <property type="term" value="F:hydrolase activity, acting on acid anhydrides, in phosphorus-containing anhydrides"/>
    <property type="evidence" value="ECO:0007669"/>
    <property type="project" value="InterPro"/>
</dbReference>
<dbReference type="SMART" id="SM00910">
    <property type="entry name" value="HIRAN"/>
    <property type="match status" value="1"/>
</dbReference>
<evidence type="ECO:0000256" key="6">
    <source>
        <dbReference type="ARBA" id="ARBA00022801"/>
    </source>
</evidence>
<dbReference type="OrthoDB" id="448448at2759"/>
<dbReference type="SUPFAM" id="SSF57850">
    <property type="entry name" value="RING/U-box"/>
    <property type="match status" value="1"/>
</dbReference>
<evidence type="ECO:0000256" key="3">
    <source>
        <dbReference type="ARBA" id="ARBA00022723"/>
    </source>
</evidence>
<keyword evidence="4" id="KW-0547">Nucleotide-binding</keyword>
<comment type="similarity">
    <text evidence="2">Belongs to the SNF2/RAD54 helicase family.</text>
</comment>
<name>A0A6G1IB02_9PEZI</name>
<evidence type="ECO:0000256" key="1">
    <source>
        <dbReference type="ARBA" id="ARBA00004123"/>
    </source>
</evidence>
<keyword evidence="6" id="KW-0378">Hydrolase</keyword>
<keyword evidence="17" id="KW-1185">Reference proteome</keyword>
<dbReference type="SMART" id="SM00184">
    <property type="entry name" value="RING"/>
    <property type="match status" value="1"/>
</dbReference>
<dbReference type="SMART" id="SM00487">
    <property type="entry name" value="DEXDc"/>
    <property type="match status" value="1"/>
</dbReference>
<evidence type="ECO:0000256" key="9">
    <source>
        <dbReference type="ARBA" id="ARBA00022840"/>
    </source>
</evidence>
<evidence type="ECO:0000259" key="14">
    <source>
        <dbReference type="PROSITE" id="PS51192"/>
    </source>
</evidence>
<dbReference type="InterPro" id="IPR014001">
    <property type="entry name" value="Helicase_ATP-bd"/>
</dbReference>
<dbReference type="InterPro" id="IPR017907">
    <property type="entry name" value="Znf_RING_CS"/>
</dbReference>
<dbReference type="PROSITE" id="PS51194">
    <property type="entry name" value="HELICASE_CTER"/>
    <property type="match status" value="1"/>
</dbReference>
<feature type="domain" description="Helicase ATP-binding" evidence="14">
    <location>
        <begin position="367"/>
        <end position="548"/>
    </location>
</feature>
<evidence type="ECO:0000256" key="4">
    <source>
        <dbReference type="ARBA" id="ARBA00022741"/>
    </source>
</evidence>
<dbReference type="Gene3D" id="3.40.50.300">
    <property type="entry name" value="P-loop containing nucleotide triphosphate hydrolases"/>
    <property type="match status" value="1"/>
</dbReference>
<dbReference type="InterPro" id="IPR013083">
    <property type="entry name" value="Znf_RING/FYVE/PHD"/>
</dbReference>
<dbReference type="GO" id="GO:0008094">
    <property type="term" value="F:ATP-dependent activity, acting on DNA"/>
    <property type="evidence" value="ECO:0007669"/>
    <property type="project" value="TreeGrafter"/>
</dbReference>
<dbReference type="GO" id="GO:0008270">
    <property type="term" value="F:zinc ion binding"/>
    <property type="evidence" value="ECO:0007669"/>
    <property type="project" value="UniProtKB-KW"/>
</dbReference>
<evidence type="ECO:0000256" key="11">
    <source>
        <dbReference type="PROSITE-ProRule" id="PRU00175"/>
    </source>
</evidence>
<keyword evidence="3" id="KW-0479">Metal-binding</keyword>
<dbReference type="EMBL" id="ML996687">
    <property type="protein sequence ID" value="KAF2405452.1"/>
    <property type="molecule type" value="Genomic_DNA"/>
</dbReference>
<dbReference type="GO" id="GO:0005524">
    <property type="term" value="F:ATP binding"/>
    <property type="evidence" value="ECO:0007669"/>
    <property type="project" value="UniProtKB-KW"/>
</dbReference>
<dbReference type="InterPro" id="IPR049730">
    <property type="entry name" value="SNF2/RAD54-like_C"/>
</dbReference>
<dbReference type="Pfam" id="PF00176">
    <property type="entry name" value="SNF2-rel_dom"/>
    <property type="match status" value="1"/>
</dbReference>
<dbReference type="Pfam" id="PF13923">
    <property type="entry name" value="zf-C3HC4_2"/>
    <property type="match status" value="1"/>
</dbReference>
<dbReference type="PANTHER" id="PTHR45626:SF11">
    <property type="entry name" value="FAMILY HELICASE, PUTATIVE (AFU_ORTHOLOGUE AFUA_5G06590)-RELATED"/>
    <property type="match status" value="1"/>
</dbReference>
<organism evidence="16 17">
    <name type="scientific">Trichodelitschia bisporula</name>
    <dbReference type="NCBI Taxonomy" id="703511"/>
    <lineage>
        <taxon>Eukaryota</taxon>
        <taxon>Fungi</taxon>
        <taxon>Dikarya</taxon>
        <taxon>Ascomycota</taxon>
        <taxon>Pezizomycotina</taxon>
        <taxon>Dothideomycetes</taxon>
        <taxon>Dothideomycetes incertae sedis</taxon>
        <taxon>Phaeotrichales</taxon>
        <taxon>Phaeotrichaceae</taxon>
        <taxon>Trichodelitschia</taxon>
    </lineage>
</organism>
<dbReference type="InterPro" id="IPR050628">
    <property type="entry name" value="SNF2_RAD54_helicase_TF"/>
</dbReference>